<comment type="caution">
    <text evidence="2">The sequence shown here is derived from an EMBL/GenBank/DDBJ whole genome shotgun (WGS) entry which is preliminary data.</text>
</comment>
<feature type="region of interest" description="Disordered" evidence="1">
    <location>
        <begin position="1"/>
        <end position="47"/>
    </location>
</feature>
<accession>A0A1E7L5L8</accession>
<dbReference type="AlphaFoldDB" id="A0A1E7L5L8"/>
<evidence type="ECO:0000256" key="1">
    <source>
        <dbReference type="SAM" id="MobiDB-lite"/>
    </source>
</evidence>
<dbReference type="Proteomes" id="UP000176005">
    <property type="component" value="Unassembled WGS sequence"/>
</dbReference>
<sequence>MLRARGRHPAQRRRTPLRRPLGLQRGGGLAQSEQPGDRLPVERGDRAAERQMVGELRAVQVVALPVPGQQAAG</sequence>
<dbReference type="EMBL" id="LJGW01000220">
    <property type="protein sequence ID" value="OEV11497.1"/>
    <property type="molecule type" value="Genomic_DNA"/>
</dbReference>
<feature type="compositionally biased region" description="Basic and acidic residues" evidence="1">
    <location>
        <begin position="35"/>
        <end position="47"/>
    </location>
</feature>
<evidence type="ECO:0000313" key="3">
    <source>
        <dbReference type="Proteomes" id="UP000176005"/>
    </source>
</evidence>
<keyword evidence="3" id="KW-1185">Reference proteome</keyword>
<name>A0A1E7L5L8_9ACTN</name>
<protein>
    <submittedName>
        <fullName evidence="2">Uncharacterized protein</fullName>
    </submittedName>
</protein>
<evidence type="ECO:0000313" key="2">
    <source>
        <dbReference type="EMBL" id="OEV11497.1"/>
    </source>
</evidence>
<feature type="compositionally biased region" description="Basic residues" evidence="1">
    <location>
        <begin position="1"/>
        <end position="17"/>
    </location>
</feature>
<gene>
    <name evidence="2" type="ORF">AN218_12565</name>
</gene>
<feature type="non-terminal residue" evidence="2">
    <location>
        <position position="73"/>
    </location>
</feature>
<reference evidence="2 3" key="1">
    <citation type="journal article" date="2016" name="Front. Microbiol.">
        <title>Comparative Genomics Analysis of Streptomyces Species Reveals Their Adaptation to the Marine Environment and Their Diversity at the Genomic Level.</title>
        <authorList>
            <person name="Tian X."/>
            <person name="Zhang Z."/>
            <person name="Yang T."/>
            <person name="Chen M."/>
            <person name="Li J."/>
            <person name="Chen F."/>
            <person name="Yang J."/>
            <person name="Li W."/>
            <person name="Zhang B."/>
            <person name="Zhang Z."/>
            <person name="Wu J."/>
            <person name="Zhang C."/>
            <person name="Long L."/>
            <person name="Xiao J."/>
        </authorList>
    </citation>
    <scope>NUCLEOTIDE SEQUENCE [LARGE SCALE GENOMIC DNA]</scope>
    <source>
        <strain evidence="2 3">SCSIO 10429</strain>
    </source>
</reference>
<proteinExistence type="predicted"/>
<organism evidence="2 3">
    <name type="scientific">Streptomyces nanshensis</name>
    <dbReference type="NCBI Taxonomy" id="518642"/>
    <lineage>
        <taxon>Bacteria</taxon>
        <taxon>Bacillati</taxon>
        <taxon>Actinomycetota</taxon>
        <taxon>Actinomycetes</taxon>
        <taxon>Kitasatosporales</taxon>
        <taxon>Streptomycetaceae</taxon>
        <taxon>Streptomyces</taxon>
    </lineage>
</organism>